<sequence>MESVGQCIALFQQAIDLENIGAVDKAIELYETGVTRLSSLLGDVKDQAMLSQCIDALKMYKDRVVFLKNEQQKKLQTTPQVQSQVQFPELQAQDFVQVKPSHGDNNNTFSQQNSYSQTFQPQANTYQIPQTYQVSDKKDFNGQVDDVLSQVYSDIAHEQNAQVPLQNTYQTDFSKPQNTPFTQTRVPPPVPLKRSVIDQDIAMMDDYISSTSKSSDENLTQEDRDRIYATALQKGEQSLWTSKDERNMQNAIRDGQRAQSQIQREEAKFNKLCSQSKKVDKALGLK</sequence>
<dbReference type="Proteomes" id="UP000014680">
    <property type="component" value="Unassembled WGS sequence"/>
</dbReference>
<accession>A0A0A1UDB2</accession>
<proteinExistence type="predicted"/>
<evidence type="ECO:0008006" key="3">
    <source>
        <dbReference type="Google" id="ProtNLM"/>
    </source>
</evidence>
<dbReference type="EMBL" id="KB206215">
    <property type="protein sequence ID" value="ELP94434.1"/>
    <property type="molecule type" value="Genomic_DNA"/>
</dbReference>
<organism evidence="1 2">
    <name type="scientific">Entamoeba invadens IP1</name>
    <dbReference type="NCBI Taxonomy" id="370355"/>
    <lineage>
        <taxon>Eukaryota</taxon>
        <taxon>Amoebozoa</taxon>
        <taxon>Evosea</taxon>
        <taxon>Archamoebae</taxon>
        <taxon>Mastigamoebida</taxon>
        <taxon>Entamoebidae</taxon>
        <taxon>Entamoeba</taxon>
    </lineage>
</organism>
<dbReference type="RefSeq" id="XP_004261205.1">
    <property type="nucleotide sequence ID" value="XM_004261157.1"/>
</dbReference>
<dbReference type="Gene3D" id="1.20.58.80">
    <property type="entry name" value="Phosphotransferase system, lactose/cellobiose-type IIA subunit"/>
    <property type="match status" value="1"/>
</dbReference>
<evidence type="ECO:0000313" key="1">
    <source>
        <dbReference type="EMBL" id="ELP94434.1"/>
    </source>
</evidence>
<dbReference type="SUPFAM" id="SSF116846">
    <property type="entry name" value="MIT domain"/>
    <property type="match status" value="1"/>
</dbReference>
<name>A0A0A1UDB2_ENTIV</name>
<dbReference type="OMA" id="DERNMQN"/>
<protein>
    <recommendedName>
        <fullName evidence="3">MIT domain-containing protein</fullName>
    </recommendedName>
</protein>
<dbReference type="InterPro" id="IPR036181">
    <property type="entry name" value="MIT_dom_sf"/>
</dbReference>
<gene>
    <name evidence="1" type="ORF">EIN_047170</name>
</gene>
<reference evidence="1 2" key="1">
    <citation type="submission" date="2012-10" db="EMBL/GenBank/DDBJ databases">
        <authorList>
            <person name="Zafar N."/>
            <person name="Inman J."/>
            <person name="Hall N."/>
            <person name="Lorenzi H."/>
            <person name="Caler E."/>
        </authorList>
    </citation>
    <scope>NUCLEOTIDE SEQUENCE [LARGE SCALE GENOMIC DNA]</scope>
    <source>
        <strain evidence="1 2">IP1</strain>
    </source>
</reference>
<evidence type="ECO:0000313" key="2">
    <source>
        <dbReference type="Proteomes" id="UP000014680"/>
    </source>
</evidence>
<dbReference type="OrthoDB" id="27949at2759"/>
<dbReference type="GeneID" id="14893463"/>
<dbReference type="VEuPathDB" id="AmoebaDB:EIN_047170"/>
<dbReference type="AlphaFoldDB" id="A0A0A1UDB2"/>
<dbReference type="KEGG" id="eiv:EIN_047170"/>
<keyword evidence="2" id="KW-1185">Reference proteome</keyword>